<dbReference type="InterPro" id="IPR017871">
    <property type="entry name" value="ABC_transporter-like_CS"/>
</dbReference>
<dbReference type="SUPFAM" id="SSF52540">
    <property type="entry name" value="P-loop containing nucleoside triphosphate hydrolases"/>
    <property type="match status" value="1"/>
</dbReference>
<proteinExistence type="inferred from homology"/>
<dbReference type="PANTHER" id="PTHR43335:SF4">
    <property type="entry name" value="ABC TRANSPORTER, ATP-BINDING PROTEIN"/>
    <property type="match status" value="1"/>
</dbReference>
<dbReference type="InterPro" id="IPR003593">
    <property type="entry name" value="AAA+_ATPase"/>
</dbReference>
<evidence type="ECO:0000256" key="5">
    <source>
        <dbReference type="SAM" id="MobiDB-lite"/>
    </source>
</evidence>
<dbReference type="GO" id="GO:0016887">
    <property type="term" value="F:ATP hydrolysis activity"/>
    <property type="evidence" value="ECO:0007669"/>
    <property type="project" value="InterPro"/>
</dbReference>
<gene>
    <name evidence="7" type="ORF">FHE65_26750</name>
</gene>
<feature type="compositionally biased region" description="Low complexity" evidence="5">
    <location>
        <begin position="307"/>
        <end position="321"/>
    </location>
</feature>
<feature type="domain" description="ABC transporter" evidence="6">
    <location>
        <begin position="2"/>
        <end position="228"/>
    </location>
</feature>
<evidence type="ECO:0000313" key="8">
    <source>
        <dbReference type="Proteomes" id="UP000306740"/>
    </source>
</evidence>
<dbReference type="SMART" id="SM00382">
    <property type="entry name" value="AAA"/>
    <property type="match status" value="1"/>
</dbReference>
<dbReference type="PROSITE" id="PS50893">
    <property type="entry name" value="ABC_TRANSPORTER_2"/>
    <property type="match status" value="1"/>
</dbReference>
<evidence type="ECO:0000313" key="7">
    <source>
        <dbReference type="EMBL" id="TNC35884.1"/>
    </source>
</evidence>
<organism evidence="7 8">
    <name type="scientific">Mumia zhuanghuii</name>
    <dbReference type="NCBI Taxonomy" id="2585211"/>
    <lineage>
        <taxon>Bacteria</taxon>
        <taxon>Bacillati</taxon>
        <taxon>Actinomycetota</taxon>
        <taxon>Actinomycetes</taxon>
        <taxon>Propionibacteriales</taxon>
        <taxon>Nocardioidaceae</taxon>
        <taxon>Mumia</taxon>
    </lineage>
</organism>
<dbReference type="Proteomes" id="UP000306740">
    <property type="component" value="Unassembled WGS sequence"/>
</dbReference>
<dbReference type="PANTHER" id="PTHR43335">
    <property type="entry name" value="ABC TRANSPORTER, ATP-BINDING PROTEIN"/>
    <property type="match status" value="1"/>
</dbReference>
<evidence type="ECO:0000256" key="2">
    <source>
        <dbReference type="ARBA" id="ARBA00022448"/>
    </source>
</evidence>
<dbReference type="AlphaFoldDB" id="A0A5C4MCA5"/>
<accession>A0A5C4MCA5</accession>
<dbReference type="GO" id="GO:0005524">
    <property type="term" value="F:ATP binding"/>
    <property type="evidence" value="ECO:0007669"/>
    <property type="project" value="UniProtKB-KW"/>
</dbReference>
<reference evidence="7 8" key="1">
    <citation type="submission" date="2019-05" db="EMBL/GenBank/DDBJ databases">
        <title>Mumia sp. nov., isolated from the intestinal contents of plateau pika (Ochotona curzoniae) in the Qinghai-Tibet plateau of China.</title>
        <authorList>
            <person name="Tian Z."/>
        </authorList>
    </citation>
    <scope>NUCLEOTIDE SEQUENCE [LARGE SCALE GENOMIC DNA]</scope>
    <source>
        <strain evidence="8">527</strain>
    </source>
</reference>
<feature type="region of interest" description="Disordered" evidence="5">
    <location>
        <begin position="292"/>
        <end position="321"/>
    </location>
</feature>
<protein>
    <submittedName>
        <fullName evidence="7">ATP-binding cassette domain-containing protein</fullName>
    </submittedName>
</protein>
<dbReference type="InterPro" id="IPR027417">
    <property type="entry name" value="P-loop_NTPase"/>
</dbReference>
<name>A0A5C4MCA5_9ACTN</name>
<dbReference type="InterPro" id="IPR003439">
    <property type="entry name" value="ABC_transporter-like_ATP-bd"/>
</dbReference>
<dbReference type="RefSeq" id="WP_139106935.1">
    <property type="nucleotide sequence ID" value="NZ_VDFR01000143.1"/>
</dbReference>
<comment type="caution">
    <text evidence="7">The sequence shown here is derived from an EMBL/GenBank/DDBJ whole genome shotgun (WGS) entry which is preliminary data.</text>
</comment>
<evidence type="ECO:0000256" key="3">
    <source>
        <dbReference type="ARBA" id="ARBA00022741"/>
    </source>
</evidence>
<evidence type="ECO:0000256" key="4">
    <source>
        <dbReference type="ARBA" id="ARBA00022840"/>
    </source>
</evidence>
<keyword evidence="4 7" id="KW-0067">ATP-binding</keyword>
<comment type="similarity">
    <text evidence="1">Belongs to the ABC transporter superfamily.</text>
</comment>
<dbReference type="PROSITE" id="PS00211">
    <property type="entry name" value="ABC_TRANSPORTER_1"/>
    <property type="match status" value="1"/>
</dbReference>
<dbReference type="Gene3D" id="3.40.50.300">
    <property type="entry name" value="P-loop containing nucleotide triphosphate hydrolases"/>
    <property type="match status" value="1"/>
</dbReference>
<dbReference type="OrthoDB" id="9804819at2"/>
<keyword evidence="2" id="KW-0813">Transport</keyword>
<keyword evidence="3" id="KW-0547">Nucleotide-binding</keyword>
<dbReference type="Pfam" id="PF00005">
    <property type="entry name" value="ABC_tran"/>
    <property type="match status" value="1"/>
</dbReference>
<sequence>MIEVQNLSKRYGDHLAVDAISFTCRPGSVTGFLGPNGAGKSTTLRMLAGLTHPTSGTATIGGHRYADIPNPGAQIGVLLDASAQHNGRTGREVLTIASHTMGLPKNRVDEMLDLVGLSPKEAKRRVGNYSLGMRQRLGIAQSLLADPQVLVLDEPANGLDPAGIHWMRQLLRHYADRGGTVLLSSHLLHEIEVIADEIIVIGNGKIVAQGGKEELLAGAGTFVRALEPDALARALSVAGIHVTPATADGFTTDADPADVGKAVAAAGVALIELRPGDRAGLEELFLQLTAGNQRDPLAPAPTPAAGPQPGFGPADPLGGQA</sequence>
<evidence type="ECO:0000259" key="6">
    <source>
        <dbReference type="PROSITE" id="PS50893"/>
    </source>
</evidence>
<dbReference type="EMBL" id="VDFR01000143">
    <property type="protein sequence ID" value="TNC35884.1"/>
    <property type="molecule type" value="Genomic_DNA"/>
</dbReference>
<evidence type="ECO:0000256" key="1">
    <source>
        <dbReference type="ARBA" id="ARBA00005417"/>
    </source>
</evidence>